<keyword evidence="2" id="KW-1185">Reference proteome</keyword>
<gene>
    <name evidence="1" type="ORF">DY78_GL000012</name>
</gene>
<evidence type="ECO:0000313" key="1">
    <source>
        <dbReference type="EMBL" id="KRO29468.1"/>
    </source>
</evidence>
<accession>A0A0R2NVK2</accession>
<reference evidence="1 2" key="1">
    <citation type="journal article" date="2015" name="Genome Announc.">
        <title>Expanding the biotechnology potential of lactobacilli through comparative genomics of 213 strains and associated genera.</title>
        <authorList>
            <person name="Sun Z."/>
            <person name="Harris H.M."/>
            <person name="McCann A."/>
            <person name="Guo C."/>
            <person name="Argimon S."/>
            <person name="Zhang W."/>
            <person name="Yang X."/>
            <person name="Jeffery I.B."/>
            <person name="Cooney J.C."/>
            <person name="Kagawa T.F."/>
            <person name="Liu W."/>
            <person name="Song Y."/>
            <person name="Salvetti E."/>
            <person name="Wrobel A."/>
            <person name="Rasinkangas P."/>
            <person name="Parkhill J."/>
            <person name="Rea M.C."/>
            <person name="O'Sullivan O."/>
            <person name="Ritari J."/>
            <person name="Douillard F.P."/>
            <person name="Paul Ross R."/>
            <person name="Yang R."/>
            <person name="Briner A.E."/>
            <person name="Felis G.E."/>
            <person name="de Vos W.M."/>
            <person name="Barrangou R."/>
            <person name="Klaenhammer T.R."/>
            <person name="Caufield P.W."/>
            <person name="Cui Y."/>
            <person name="Zhang H."/>
            <person name="O'Toole P.W."/>
        </authorList>
    </citation>
    <scope>NUCLEOTIDE SEQUENCE [LARGE SCALE GENOMIC DNA]</scope>
    <source>
        <strain evidence="1 2">DSM 21115</strain>
    </source>
</reference>
<name>A0A0R2NVK2_9LACO</name>
<protein>
    <submittedName>
        <fullName evidence="1">Uncharacterized protein</fullName>
    </submittedName>
</protein>
<dbReference type="EMBL" id="AYGX02000005">
    <property type="protein sequence ID" value="KRO29468.1"/>
    <property type="molecule type" value="Genomic_DNA"/>
</dbReference>
<evidence type="ECO:0000313" key="2">
    <source>
        <dbReference type="Proteomes" id="UP000050920"/>
    </source>
</evidence>
<proteinExistence type="predicted"/>
<organism evidence="1 2">
    <name type="scientific">Lactiplantibacillus fabifermentans DSM 21115</name>
    <dbReference type="NCBI Taxonomy" id="1413187"/>
    <lineage>
        <taxon>Bacteria</taxon>
        <taxon>Bacillati</taxon>
        <taxon>Bacillota</taxon>
        <taxon>Bacilli</taxon>
        <taxon>Lactobacillales</taxon>
        <taxon>Lactobacillaceae</taxon>
        <taxon>Lactiplantibacillus</taxon>
    </lineage>
</organism>
<comment type="caution">
    <text evidence="1">The sequence shown here is derived from an EMBL/GenBank/DDBJ whole genome shotgun (WGS) entry which is preliminary data.</text>
</comment>
<dbReference type="Proteomes" id="UP000050920">
    <property type="component" value="Unassembled WGS sequence"/>
</dbReference>
<dbReference type="AlphaFoldDB" id="A0A0R2NVK2"/>
<sequence>MQYQSAVSARQIFEPTWMDKSGVQFELKYSLEVHEWIHNDDTQKPAELIPIFLPIGTIGKIKTLSWDFEGSDDKQYWMMEIETVDGRCYDVMYPELLNAAVEYQDET</sequence>